<proteinExistence type="predicted"/>
<dbReference type="Proteomes" id="UP001151699">
    <property type="component" value="Chromosome B"/>
</dbReference>
<keyword evidence="2" id="KW-0964">Secreted</keyword>
<dbReference type="SUPFAM" id="SSF55797">
    <property type="entry name" value="PR-1-like"/>
    <property type="match status" value="1"/>
</dbReference>
<sequence>MLHTFTTIVFLSIAARLVLCGDMIKEDAIQRNFHSDYRNMSLALHNMFRENHGTKPLRQDDKLNQVAERYARHAAKTGRSDLKDDRFGVNIFLTKDQSLSKSRLVYLAIKKWYSEESMFDYGKQQLSNETSHFTQMVWAETRTLSTAIVHGDYGLACACVYFSKVFPDNILPPIEPCKRL</sequence>
<gene>
    <name evidence="5" type="primary">GLIPR2_0</name>
    <name evidence="5" type="ORF">Bhyg_07794</name>
</gene>
<feature type="chain" id="PRO_5040213577" evidence="3">
    <location>
        <begin position="21"/>
        <end position="180"/>
    </location>
</feature>
<reference evidence="5" key="1">
    <citation type="submission" date="2022-07" db="EMBL/GenBank/DDBJ databases">
        <authorList>
            <person name="Trinca V."/>
            <person name="Uliana J.V.C."/>
            <person name="Torres T.T."/>
            <person name="Ward R.J."/>
            <person name="Monesi N."/>
        </authorList>
    </citation>
    <scope>NUCLEOTIDE SEQUENCE</scope>
    <source>
        <strain evidence="5">HSMRA1968</strain>
        <tissue evidence="5">Whole embryos</tissue>
    </source>
</reference>
<dbReference type="InterPro" id="IPR001283">
    <property type="entry name" value="CRISP-related"/>
</dbReference>
<name>A0A9Q0S4A7_9DIPT</name>
<dbReference type="SMART" id="SM00198">
    <property type="entry name" value="SCP"/>
    <property type="match status" value="1"/>
</dbReference>
<evidence type="ECO:0000256" key="3">
    <source>
        <dbReference type="SAM" id="SignalP"/>
    </source>
</evidence>
<accession>A0A9Q0S4A7</accession>
<comment type="subcellular location">
    <subcellularLocation>
        <location evidence="1">Secreted</location>
    </subcellularLocation>
</comment>
<feature type="domain" description="SCP" evidence="4">
    <location>
        <begin position="36"/>
        <end position="172"/>
    </location>
</feature>
<dbReference type="PANTHER" id="PTHR10334">
    <property type="entry name" value="CYSTEINE-RICH SECRETORY PROTEIN-RELATED"/>
    <property type="match status" value="1"/>
</dbReference>
<dbReference type="EMBL" id="WJQU01000002">
    <property type="protein sequence ID" value="KAJ6642840.1"/>
    <property type="molecule type" value="Genomic_DNA"/>
</dbReference>
<keyword evidence="3" id="KW-0732">Signal</keyword>
<dbReference type="InterPro" id="IPR035940">
    <property type="entry name" value="CAP_sf"/>
</dbReference>
<evidence type="ECO:0000313" key="5">
    <source>
        <dbReference type="EMBL" id="KAJ6642840.1"/>
    </source>
</evidence>
<keyword evidence="6" id="KW-1185">Reference proteome</keyword>
<evidence type="ECO:0000313" key="6">
    <source>
        <dbReference type="Proteomes" id="UP001151699"/>
    </source>
</evidence>
<dbReference type="GO" id="GO:0005576">
    <property type="term" value="C:extracellular region"/>
    <property type="evidence" value="ECO:0007669"/>
    <property type="project" value="UniProtKB-SubCell"/>
</dbReference>
<dbReference type="OrthoDB" id="337038at2759"/>
<dbReference type="Pfam" id="PF00188">
    <property type="entry name" value="CAP"/>
    <property type="match status" value="1"/>
</dbReference>
<dbReference type="AlphaFoldDB" id="A0A9Q0S4A7"/>
<dbReference type="InterPro" id="IPR014044">
    <property type="entry name" value="CAP_dom"/>
</dbReference>
<evidence type="ECO:0000256" key="1">
    <source>
        <dbReference type="ARBA" id="ARBA00004613"/>
    </source>
</evidence>
<feature type="signal peptide" evidence="3">
    <location>
        <begin position="1"/>
        <end position="20"/>
    </location>
</feature>
<organism evidence="5 6">
    <name type="scientific">Pseudolycoriella hygida</name>
    <dbReference type="NCBI Taxonomy" id="35572"/>
    <lineage>
        <taxon>Eukaryota</taxon>
        <taxon>Metazoa</taxon>
        <taxon>Ecdysozoa</taxon>
        <taxon>Arthropoda</taxon>
        <taxon>Hexapoda</taxon>
        <taxon>Insecta</taxon>
        <taxon>Pterygota</taxon>
        <taxon>Neoptera</taxon>
        <taxon>Endopterygota</taxon>
        <taxon>Diptera</taxon>
        <taxon>Nematocera</taxon>
        <taxon>Sciaroidea</taxon>
        <taxon>Sciaridae</taxon>
        <taxon>Pseudolycoriella</taxon>
    </lineage>
</organism>
<evidence type="ECO:0000259" key="4">
    <source>
        <dbReference type="SMART" id="SM00198"/>
    </source>
</evidence>
<dbReference type="Gene3D" id="3.40.33.10">
    <property type="entry name" value="CAP"/>
    <property type="match status" value="1"/>
</dbReference>
<evidence type="ECO:0000256" key="2">
    <source>
        <dbReference type="ARBA" id="ARBA00022525"/>
    </source>
</evidence>
<comment type="caution">
    <text evidence="5">The sequence shown here is derived from an EMBL/GenBank/DDBJ whole genome shotgun (WGS) entry which is preliminary data.</text>
</comment>
<protein>
    <submittedName>
        <fullName evidence="5">Golgi-associated plant pathogenesis-related protein 1</fullName>
    </submittedName>
</protein>